<dbReference type="OrthoDB" id="1683959at2"/>
<accession>A0A5C8NR04</accession>
<evidence type="ECO:0008006" key="4">
    <source>
        <dbReference type="Google" id="ProtNLM"/>
    </source>
</evidence>
<name>A0A5C8NR04_9BACI</name>
<feature type="transmembrane region" description="Helical" evidence="1">
    <location>
        <begin position="40"/>
        <end position="61"/>
    </location>
</feature>
<keyword evidence="1" id="KW-0812">Transmembrane</keyword>
<dbReference type="Proteomes" id="UP000321574">
    <property type="component" value="Unassembled WGS sequence"/>
</dbReference>
<feature type="transmembrane region" description="Helical" evidence="1">
    <location>
        <begin position="12"/>
        <end position="33"/>
    </location>
</feature>
<evidence type="ECO:0000313" key="3">
    <source>
        <dbReference type="Proteomes" id="UP000321574"/>
    </source>
</evidence>
<feature type="transmembrane region" description="Helical" evidence="1">
    <location>
        <begin position="67"/>
        <end position="87"/>
    </location>
</feature>
<proteinExistence type="predicted"/>
<dbReference type="EMBL" id="VDUW01000007">
    <property type="protein sequence ID" value="TXL63688.1"/>
    <property type="molecule type" value="Genomic_DNA"/>
</dbReference>
<protein>
    <recommendedName>
        <fullName evidence="4">Integral membrane protein</fullName>
    </recommendedName>
</protein>
<evidence type="ECO:0000313" key="2">
    <source>
        <dbReference type="EMBL" id="TXL63688.1"/>
    </source>
</evidence>
<feature type="transmembrane region" description="Helical" evidence="1">
    <location>
        <begin position="132"/>
        <end position="152"/>
    </location>
</feature>
<evidence type="ECO:0000256" key="1">
    <source>
        <dbReference type="SAM" id="Phobius"/>
    </source>
</evidence>
<comment type="caution">
    <text evidence="2">The sequence shown here is derived from an EMBL/GenBank/DDBJ whole genome shotgun (WGS) entry which is preliminary data.</text>
</comment>
<organism evidence="2 3">
    <name type="scientific">Cerasibacillus terrae</name>
    <dbReference type="NCBI Taxonomy" id="2498845"/>
    <lineage>
        <taxon>Bacteria</taxon>
        <taxon>Bacillati</taxon>
        <taxon>Bacillota</taxon>
        <taxon>Bacilli</taxon>
        <taxon>Bacillales</taxon>
        <taxon>Bacillaceae</taxon>
        <taxon>Cerasibacillus</taxon>
    </lineage>
</organism>
<keyword evidence="1" id="KW-0472">Membrane</keyword>
<gene>
    <name evidence="2" type="ORF">FHP05_10945</name>
</gene>
<sequence>MTFLIENQWAIFITLEVSALICLLLFAVVRYAFTKVRFSYTFLFLFIVMILLEALLAYLVYLETGEFTTFQIVIMIFIIYAGTFGVSDFKRMDRWVKDKVGKWKGIDLLTEKDREIMAYLKDPKVIARRARYWFYAHTVVFISAIYVFWLLYGNDSYSLDYFILNLEWYGDELLEPQPFTSELITNIVRVWAIVFVVDSIINWSYTLFPSKK</sequence>
<dbReference type="RefSeq" id="WP_147668177.1">
    <property type="nucleotide sequence ID" value="NZ_VDUW01000007.1"/>
</dbReference>
<feature type="transmembrane region" description="Helical" evidence="1">
    <location>
        <begin position="188"/>
        <end position="208"/>
    </location>
</feature>
<reference evidence="2 3" key="1">
    <citation type="submission" date="2019-06" db="EMBL/GenBank/DDBJ databases">
        <title>Cerasibacillus sp. nov., isolated from maize field.</title>
        <authorList>
            <person name="Lin S.-Y."/>
            <person name="Tsai C.-F."/>
            <person name="Young C.-C."/>
        </authorList>
    </citation>
    <scope>NUCLEOTIDE SEQUENCE [LARGE SCALE GENOMIC DNA]</scope>
    <source>
        <strain evidence="2 3">CC-CFT480</strain>
    </source>
</reference>
<keyword evidence="3" id="KW-1185">Reference proteome</keyword>
<keyword evidence="1" id="KW-1133">Transmembrane helix</keyword>
<dbReference type="AlphaFoldDB" id="A0A5C8NR04"/>